<dbReference type="EMBL" id="JAPVEB010000012">
    <property type="protein sequence ID" value="KAJ5253249.1"/>
    <property type="molecule type" value="Genomic_DNA"/>
</dbReference>
<protein>
    <submittedName>
        <fullName evidence="1">Uncharacterized protein</fullName>
    </submittedName>
</protein>
<gene>
    <name evidence="1" type="ORF">N7505_011912</name>
</gene>
<comment type="caution">
    <text evidence="1">The sequence shown here is derived from an EMBL/GenBank/DDBJ whole genome shotgun (WGS) entry which is preliminary data.</text>
</comment>
<reference evidence="1 2" key="1">
    <citation type="journal article" date="2023" name="IMA Fungus">
        <title>Comparative genomic study of the Penicillium genus elucidates a diverse pangenome and 15 lateral gene transfer events.</title>
        <authorList>
            <person name="Petersen C."/>
            <person name="Sorensen T."/>
            <person name="Nielsen M.R."/>
            <person name="Sondergaard T.E."/>
            <person name="Sorensen J.L."/>
            <person name="Fitzpatrick D.A."/>
            <person name="Frisvad J.C."/>
            <person name="Nielsen K.L."/>
        </authorList>
    </citation>
    <scope>NUCLEOTIDE SEQUENCE [LARGE SCALE GENOMIC DNA]</scope>
    <source>
        <strain evidence="1 2">IBT 3361</strain>
    </source>
</reference>
<evidence type="ECO:0000313" key="2">
    <source>
        <dbReference type="Proteomes" id="UP001220256"/>
    </source>
</evidence>
<dbReference type="Proteomes" id="UP001220256">
    <property type="component" value="Unassembled WGS sequence"/>
</dbReference>
<organism evidence="1 2">
    <name type="scientific">Penicillium chrysogenum</name>
    <name type="common">Penicillium notatum</name>
    <dbReference type="NCBI Taxonomy" id="5076"/>
    <lineage>
        <taxon>Eukaryota</taxon>
        <taxon>Fungi</taxon>
        <taxon>Dikarya</taxon>
        <taxon>Ascomycota</taxon>
        <taxon>Pezizomycotina</taxon>
        <taxon>Eurotiomycetes</taxon>
        <taxon>Eurotiomycetidae</taxon>
        <taxon>Eurotiales</taxon>
        <taxon>Aspergillaceae</taxon>
        <taxon>Penicillium</taxon>
        <taxon>Penicillium chrysogenum species complex</taxon>
    </lineage>
</organism>
<accession>A0ABQ8W1I1</accession>
<evidence type="ECO:0000313" key="1">
    <source>
        <dbReference type="EMBL" id="KAJ5253249.1"/>
    </source>
</evidence>
<proteinExistence type="predicted"/>
<sequence>MEDVTPSATSLEKREEEAYEAAKVIRKEMSFQSNNKLHASKHTTAAVDDTTVAYSQLSGCRGGCFTTRFAHYEVRQAPIAKPDMAYETWRCASTFVGLTTQQKLLVACPDTSCVMTIIDTDLPTVTPVS</sequence>
<keyword evidence="2" id="KW-1185">Reference proteome</keyword>
<name>A0ABQ8W1I1_PENCH</name>